<accession>A0A0J9C6N0</accession>
<comment type="cofactor">
    <cofactor evidence="2">
        <name>a divalent metal cation</name>
        <dbReference type="ChEBI" id="CHEBI:60240"/>
    </cofactor>
</comment>
<dbReference type="Gene3D" id="3.60.21.10">
    <property type="match status" value="1"/>
</dbReference>
<dbReference type="NCBIfam" id="TIGR00040">
    <property type="entry name" value="yfcE"/>
    <property type="match status" value="1"/>
</dbReference>
<comment type="similarity">
    <text evidence="1 2">Belongs to the metallophosphoesterase superfamily. YfcE family.</text>
</comment>
<comment type="caution">
    <text evidence="4">The sequence shown here is derived from an EMBL/GenBank/DDBJ whole genome shotgun (WGS) entry which is preliminary data.</text>
</comment>
<dbReference type="RefSeq" id="WP_007860511.1">
    <property type="nucleotide sequence ID" value="NZ_KQ235877.1"/>
</dbReference>
<reference evidence="4 5" key="1">
    <citation type="submission" date="2011-04" db="EMBL/GenBank/DDBJ databases">
        <title>The Genome Sequence of Clostridium citroniae WAL-19142.</title>
        <authorList>
            <consortium name="The Broad Institute Genome Sequencing Platform"/>
            <person name="Earl A."/>
            <person name="Ward D."/>
            <person name="Feldgarden M."/>
            <person name="Gevers D."/>
            <person name="Warren Y.A."/>
            <person name="Tyrrell K.L."/>
            <person name="Citron D.M."/>
            <person name="Goldstein E.J."/>
            <person name="Daigneault M."/>
            <person name="Allen-Vercoe E."/>
            <person name="Young S.K."/>
            <person name="Zeng Q."/>
            <person name="Gargeya S."/>
            <person name="Fitzgerald M."/>
            <person name="Haas B."/>
            <person name="Abouelleil A."/>
            <person name="Alvarado L."/>
            <person name="Arachchi H.M."/>
            <person name="Berlin A."/>
            <person name="Brown A."/>
            <person name="Chapman S.B."/>
            <person name="Chen Z."/>
            <person name="Dunbar C."/>
            <person name="Freedman E."/>
            <person name="Gearin G."/>
            <person name="Gellesch M."/>
            <person name="Goldberg J."/>
            <person name="Griggs A."/>
            <person name="Gujja S."/>
            <person name="Heilman E.R."/>
            <person name="Heiman D."/>
            <person name="Howarth C."/>
            <person name="Larson L."/>
            <person name="Lui A."/>
            <person name="MacDonald P.J."/>
            <person name="Mehta T."/>
            <person name="Montmayeur A."/>
            <person name="Murphy C."/>
            <person name="Neiman D."/>
            <person name="Pearson M."/>
            <person name="Priest M."/>
            <person name="Roberts A."/>
            <person name="Saif S."/>
            <person name="Shea T."/>
            <person name="Shenoy N."/>
            <person name="Sisk P."/>
            <person name="Stolte C."/>
            <person name="Sykes S."/>
            <person name="White J."/>
            <person name="Yandava C."/>
            <person name="Wortman J."/>
            <person name="Nusbaum C."/>
            <person name="Birren B."/>
        </authorList>
    </citation>
    <scope>NUCLEOTIDE SEQUENCE [LARGE SCALE GENOMIC DNA]</scope>
    <source>
        <strain evidence="4 5">WAL-19142</strain>
    </source>
</reference>
<dbReference type="Proteomes" id="UP000037392">
    <property type="component" value="Unassembled WGS sequence"/>
</dbReference>
<evidence type="ECO:0000256" key="1">
    <source>
        <dbReference type="ARBA" id="ARBA00008950"/>
    </source>
</evidence>
<evidence type="ECO:0000313" key="4">
    <source>
        <dbReference type="EMBL" id="KMW20094.1"/>
    </source>
</evidence>
<dbReference type="InterPro" id="IPR029052">
    <property type="entry name" value="Metallo-depent_PP-like"/>
</dbReference>
<evidence type="ECO:0000313" key="5">
    <source>
        <dbReference type="Proteomes" id="UP000037392"/>
    </source>
</evidence>
<dbReference type="AlphaFoldDB" id="A0A0J9C6N0"/>
<sequence>MGMGIYRIGVISDTHGLIRDEVKEILTTCQVILHGGDINRQAVLDELAQIAPVHAVRGNNDKEWAEHIPETLCLEIMGLSILMIHNKQHLPKDLGDRNLIIYGHSHRYEEKQEGGRTWLNPGSCGPRRFSQPITMAVVEVEEGREGYRVQKLEIPHN</sequence>
<dbReference type="GO" id="GO:0016787">
    <property type="term" value="F:hydrolase activity"/>
    <property type="evidence" value="ECO:0007669"/>
    <property type="project" value="UniProtKB-UniRule"/>
</dbReference>
<feature type="domain" description="Calcineurin-like phosphoesterase" evidence="3">
    <location>
        <begin position="7"/>
        <end position="142"/>
    </location>
</feature>
<name>A0A0J9C6N0_9FIRM</name>
<proteinExistence type="inferred from homology"/>
<dbReference type="GO" id="GO:0046872">
    <property type="term" value="F:metal ion binding"/>
    <property type="evidence" value="ECO:0007669"/>
    <property type="project" value="UniProtKB-KW"/>
</dbReference>
<dbReference type="GeneID" id="93161952"/>
<dbReference type="InterPro" id="IPR024654">
    <property type="entry name" value="Calcineurin-like_PHP_lpxH"/>
</dbReference>
<organism evidence="4 5">
    <name type="scientific">[Clostridium] citroniae WAL-19142</name>
    <dbReference type="NCBI Taxonomy" id="742734"/>
    <lineage>
        <taxon>Bacteria</taxon>
        <taxon>Bacillati</taxon>
        <taxon>Bacillota</taxon>
        <taxon>Clostridia</taxon>
        <taxon>Lachnospirales</taxon>
        <taxon>Lachnospiraceae</taxon>
        <taxon>Enterocloster</taxon>
    </lineage>
</organism>
<dbReference type="PANTHER" id="PTHR11124">
    <property type="entry name" value="VACUOLAR SORTING PROTEIN VPS29"/>
    <property type="match status" value="1"/>
</dbReference>
<dbReference type="Pfam" id="PF12850">
    <property type="entry name" value="Metallophos_2"/>
    <property type="match status" value="1"/>
</dbReference>
<dbReference type="EMBL" id="ADLK01000019">
    <property type="protein sequence ID" value="KMW20094.1"/>
    <property type="molecule type" value="Genomic_DNA"/>
</dbReference>
<dbReference type="PATRIC" id="fig|742734.4.peg.2263"/>
<protein>
    <recommendedName>
        <fullName evidence="2">Phosphoesterase</fullName>
        <ecNumber evidence="2">3.1.4.-</ecNumber>
    </recommendedName>
</protein>
<dbReference type="InterPro" id="IPR000979">
    <property type="entry name" value="Phosphodiesterase_MJ0936/Vps29"/>
</dbReference>
<keyword evidence="2" id="KW-0479">Metal-binding</keyword>
<evidence type="ECO:0000259" key="3">
    <source>
        <dbReference type="Pfam" id="PF12850"/>
    </source>
</evidence>
<gene>
    <name evidence="4" type="ORF">HMPREF9470_02109</name>
</gene>
<evidence type="ECO:0000256" key="2">
    <source>
        <dbReference type="RuleBase" id="RU362039"/>
    </source>
</evidence>
<dbReference type="EC" id="3.1.4.-" evidence="2"/>
<dbReference type="SUPFAM" id="SSF56300">
    <property type="entry name" value="Metallo-dependent phosphatases"/>
    <property type="match status" value="1"/>
</dbReference>